<sequence>MVSYINALRLLRGLRTQSSSDTVLRAFALPMGDSLPTWVVTSRVVDCVCMPQKRRITMTKGHSICLTSGLGLLTEFNQVHQYLLQSKLHNESSFMYNLQFSITSFHAYAQNNVEFSSLYSLRVRYASNRIYIAYSSLSSLSTQRYCESTGKSKR</sequence>
<proteinExistence type="predicted"/>
<name>A0ABD6EG09_9BILA</name>
<keyword evidence="2" id="KW-1185">Reference proteome</keyword>
<gene>
    <name evidence="1" type="ORF">AB6A40_001949</name>
</gene>
<comment type="caution">
    <text evidence="1">The sequence shown here is derived from an EMBL/GenBank/DDBJ whole genome shotgun (WGS) entry which is preliminary data.</text>
</comment>
<evidence type="ECO:0000313" key="1">
    <source>
        <dbReference type="EMBL" id="MFH4975240.1"/>
    </source>
</evidence>
<dbReference type="Proteomes" id="UP001608902">
    <property type="component" value="Unassembled WGS sequence"/>
</dbReference>
<dbReference type="EMBL" id="JBGFUD010000792">
    <property type="protein sequence ID" value="MFH4975240.1"/>
    <property type="molecule type" value="Genomic_DNA"/>
</dbReference>
<reference evidence="1 2" key="1">
    <citation type="submission" date="2024-08" db="EMBL/GenBank/DDBJ databases">
        <title>Gnathostoma spinigerum genome.</title>
        <authorList>
            <person name="Gonzalez-Bertolin B."/>
            <person name="Monzon S."/>
            <person name="Zaballos A."/>
            <person name="Jimenez P."/>
            <person name="Dekumyoy P."/>
            <person name="Varona S."/>
            <person name="Cuesta I."/>
            <person name="Sumanam S."/>
            <person name="Adisakwattana P."/>
            <person name="Gasser R.B."/>
            <person name="Hernandez-Gonzalez A."/>
            <person name="Young N.D."/>
            <person name="Perteguer M.J."/>
        </authorList>
    </citation>
    <scope>NUCLEOTIDE SEQUENCE [LARGE SCALE GENOMIC DNA]</scope>
    <source>
        <strain evidence="1">AL3</strain>
        <tissue evidence="1">Liver</tissue>
    </source>
</reference>
<organism evidence="1 2">
    <name type="scientific">Gnathostoma spinigerum</name>
    <dbReference type="NCBI Taxonomy" id="75299"/>
    <lineage>
        <taxon>Eukaryota</taxon>
        <taxon>Metazoa</taxon>
        <taxon>Ecdysozoa</taxon>
        <taxon>Nematoda</taxon>
        <taxon>Chromadorea</taxon>
        <taxon>Rhabditida</taxon>
        <taxon>Spirurina</taxon>
        <taxon>Gnathostomatomorpha</taxon>
        <taxon>Gnathostomatoidea</taxon>
        <taxon>Gnathostomatidae</taxon>
        <taxon>Gnathostoma</taxon>
    </lineage>
</organism>
<protein>
    <submittedName>
        <fullName evidence="1">Uncharacterized protein</fullName>
    </submittedName>
</protein>
<evidence type="ECO:0000313" key="2">
    <source>
        <dbReference type="Proteomes" id="UP001608902"/>
    </source>
</evidence>
<dbReference type="AlphaFoldDB" id="A0ABD6EG09"/>
<accession>A0ABD6EG09</accession>